<dbReference type="AlphaFoldDB" id="F7NGH2"/>
<reference evidence="2 3" key="1">
    <citation type="journal article" date="2011" name="EMBO J.">
        <title>Structural diversity of bacterial flagellar motors.</title>
        <authorList>
            <person name="Chen S."/>
            <person name="Beeby M."/>
            <person name="Murphy G.E."/>
            <person name="Leadbetter J.R."/>
            <person name="Hendrixson D.R."/>
            <person name="Briegel A."/>
            <person name="Li Z."/>
            <person name="Shi J."/>
            <person name="Tocheva E.I."/>
            <person name="Muller A."/>
            <person name="Dobro M.J."/>
            <person name="Jensen G.J."/>
        </authorList>
    </citation>
    <scope>NUCLEOTIDE SEQUENCE [LARGE SCALE GENOMIC DNA]</scope>
    <source>
        <strain evidence="2 3">DSM 6540</strain>
    </source>
</reference>
<sequence length="81" mass="8995">MSRLLAAAAFILVNRMRTAVLLPKPVSAGAAIETGQDVSPEQPVNLNQTWERYGRPVRYTIESSSSQTGWHVLLPHQPDRL</sequence>
<proteinExistence type="predicted"/>
<keyword evidence="1" id="KW-0732">Signal</keyword>
<evidence type="ECO:0000256" key="1">
    <source>
        <dbReference type="SAM" id="SignalP"/>
    </source>
</evidence>
<keyword evidence="3" id="KW-1185">Reference proteome</keyword>
<dbReference type="EMBL" id="AFGF01000049">
    <property type="protein sequence ID" value="EGO64776.1"/>
    <property type="molecule type" value="Genomic_DNA"/>
</dbReference>
<name>F7NGH2_9FIRM</name>
<gene>
    <name evidence="2" type="ORF">ALO_05800</name>
</gene>
<protein>
    <recommendedName>
        <fullName evidence="4">Secreted protein</fullName>
    </recommendedName>
</protein>
<evidence type="ECO:0008006" key="4">
    <source>
        <dbReference type="Google" id="ProtNLM"/>
    </source>
</evidence>
<organism evidence="2 3">
    <name type="scientific">Acetonema longum DSM 6540</name>
    <dbReference type="NCBI Taxonomy" id="1009370"/>
    <lineage>
        <taxon>Bacteria</taxon>
        <taxon>Bacillati</taxon>
        <taxon>Bacillota</taxon>
        <taxon>Negativicutes</taxon>
        <taxon>Acetonemataceae</taxon>
        <taxon>Acetonema</taxon>
    </lineage>
</organism>
<comment type="caution">
    <text evidence="2">The sequence shown here is derived from an EMBL/GenBank/DDBJ whole genome shotgun (WGS) entry which is preliminary data.</text>
</comment>
<feature type="signal peptide" evidence="1">
    <location>
        <begin position="1"/>
        <end position="19"/>
    </location>
</feature>
<dbReference type="RefSeq" id="WP_004093745.1">
    <property type="nucleotide sequence ID" value="NZ_AFGF01000049.1"/>
</dbReference>
<feature type="chain" id="PRO_5038352837" description="Secreted protein" evidence="1">
    <location>
        <begin position="20"/>
        <end position="81"/>
    </location>
</feature>
<dbReference type="STRING" id="1009370.ALO_05800"/>
<dbReference type="Proteomes" id="UP000003240">
    <property type="component" value="Unassembled WGS sequence"/>
</dbReference>
<accession>F7NGH2</accession>
<evidence type="ECO:0000313" key="2">
    <source>
        <dbReference type="EMBL" id="EGO64776.1"/>
    </source>
</evidence>
<evidence type="ECO:0000313" key="3">
    <source>
        <dbReference type="Proteomes" id="UP000003240"/>
    </source>
</evidence>